<feature type="region of interest" description="Disordered" evidence="14">
    <location>
        <begin position="443"/>
        <end position="575"/>
    </location>
</feature>
<dbReference type="InterPro" id="IPR020846">
    <property type="entry name" value="MFS_dom"/>
</dbReference>
<feature type="transmembrane region" description="Helical" evidence="15">
    <location>
        <begin position="349"/>
        <end position="371"/>
    </location>
</feature>
<evidence type="ECO:0000256" key="9">
    <source>
        <dbReference type="ARBA" id="ARBA00023034"/>
    </source>
</evidence>
<evidence type="ECO:0000256" key="2">
    <source>
        <dbReference type="ARBA" id="ARBA00004653"/>
    </source>
</evidence>
<keyword evidence="10 15" id="KW-0472">Membrane</keyword>
<feature type="transmembrane region" description="Helical" evidence="15">
    <location>
        <begin position="110"/>
        <end position="129"/>
    </location>
</feature>
<keyword evidence="9" id="KW-0333">Golgi apparatus</keyword>
<dbReference type="Gene3D" id="1.20.1250.20">
    <property type="entry name" value="MFS general substrate transporter like domains"/>
    <property type="match status" value="2"/>
</dbReference>
<evidence type="ECO:0000256" key="10">
    <source>
        <dbReference type="ARBA" id="ARBA00023136"/>
    </source>
</evidence>
<feature type="transmembrane region" description="Helical" evidence="15">
    <location>
        <begin position="135"/>
        <end position="159"/>
    </location>
</feature>
<organism evidence="17 18">
    <name type="scientific">Albula goreensis</name>
    <dbReference type="NCBI Taxonomy" id="1534307"/>
    <lineage>
        <taxon>Eukaryota</taxon>
        <taxon>Metazoa</taxon>
        <taxon>Chordata</taxon>
        <taxon>Craniata</taxon>
        <taxon>Vertebrata</taxon>
        <taxon>Euteleostomi</taxon>
        <taxon>Actinopterygii</taxon>
        <taxon>Neopterygii</taxon>
        <taxon>Teleostei</taxon>
        <taxon>Albuliformes</taxon>
        <taxon>Albulidae</taxon>
        <taxon>Albula</taxon>
    </lineage>
</organism>
<feature type="transmembrane region" description="Helical" evidence="15">
    <location>
        <begin position="171"/>
        <end position="191"/>
    </location>
</feature>
<feature type="compositionally biased region" description="Basic and acidic residues" evidence="14">
    <location>
        <begin position="541"/>
        <end position="551"/>
    </location>
</feature>
<feature type="transmembrane region" description="Helical" evidence="15">
    <location>
        <begin position="41"/>
        <end position="63"/>
    </location>
</feature>
<keyword evidence="5" id="KW-1003">Cell membrane</keyword>
<dbReference type="InterPro" id="IPR050327">
    <property type="entry name" value="Proton-linked_MCT"/>
</dbReference>
<dbReference type="Proteomes" id="UP000829720">
    <property type="component" value="Unassembled WGS sequence"/>
</dbReference>
<gene>
    <name evidence="17" type="ORF">AGOR_G00169150</name>
</gene>
<keyword evidence="8 15" id="KW-1133">Transmembrane helix</keyword>
<dbReference type="EMBL" id="JAERUA010000015">
    <property type="protein sequence ID" value="KAI1890043.1"/>
    <property type="molecule type" value="Genomic_DNA"/>
</dbReference>
<feature type="transmembrane region" description="Helical" evidence="15">
    <location>
        <begin position="257"/>
        <end position="278"/>
    </location>
</feature>
<evidence type="ECO:0000256" key="11">
    <source>
        <dbReference type="ARBA" id="ARBA00059080"/>
    </source>
</evidence>
<evidence type="ECO:0000256" key="12">
    <source>
        <dbReference type="ARBA" id="ARBA00073869"/>
    </source>
</evidence>
<evidence type="ECO:0000256" key="5">
    <source>
        <dbReference type="ARBA" id="ARBA00022475"/>
    </source>
</evidence>
<keyword evidence="18" id="KW-1185">Reference proteome</keyword>
<evidence type="ECO:0000256" key="4">
    <source>
        <dbReference type="ARBA" id="ARBA00022448"/>
    </source>
</evidence>
<reference evidence="17" key="1">
    <citation type="submission" date="2021-01" db="EMBL/GenBank/DDBJ databases">
        <authorList>
            <person name="Zahm M."/>
            <person name="Roques C."/>
            <person name="Cabau C."/>
            <person name="Klopp C."/>
            <person name="Donnadieu C."/>
            <person name="Jouanno E."/>
            <person name="Lampietro C."/>
            <person name="Louis A."/>
            <person name="Herpin A."/>
            <person name="Echchiki A."/>
            <person name="Berthelot C."/>
            <person name="Parey E."/>
            <person name="Roest-Crollius H."/>
            <person name="Braasch I."/>
            <person name="Postlethwait J."/>
            <person name="Bobe J."/>
            <person name="Montfort J."/>
            <person name="Bouchez O."/>
            <person name="Begum T."/>
            <person name="Mejri S."/>
            <person name="Adams A."/>
            <person name="Chen W.-J."/>
            <person name="Guiguen Y."/>
        </authorList>
    </citation>
    <scope>NUCLEOTIDE SEQUENCE</scope>
    <source>
        <tissue evidence="17">Blood</tissue>
    </source>
</reference>
<evidence type="ECO:0000256" key="14">
    <source>
        <dbReference type="SAM" id="MobiDB-lite"/>
    </source>
</evidence>
<evidence type="ECO:0000256" key="6">
    <source>
        <dbReference type="ARBA" id="ARBA00022692"/>
    </source>
</evidence>
<evidence type="ECO:0000313" key="17">
    <source>
        <dbReference type="EMBL" id="KAI1890043.1"/>
    </source>
</evidence>
<dbReference type="FunFam" id="1.20.1250.20:FF:000163">
    <property type="entry name" value="Putative monocarboxylate transporter 13"/>
    <property type="match status" value="1"/>
</dbReference>
<evidence type="ECO:0000256" key="8">
    <source>
        <dbReference type="ARBA" id="ARBA00022989"/>
    </source>
</evidence>
<comment type="function">
    <text evidence="11">Proton-linked monocarboxylate transporter. May catalyze the transport of monocarboxylates across the plasma membrane.</text>
</comment>
<evidence type="ECO:0000313" key="18">
    <source>
        <dbReference type="Proteomes" id="UP000829720"/>
    </source>
</evidence>
<dbReference type="InterPro" id="IPR036259">
    <property type="entry name" value="MFS_trans_sf"/>
</dbReference>
<evidence type="ECO:0000256" key="13">
    <source>
        <dbReference type="ARBA" id="ARBA00078721"/>
    </source>
</evidence>
<evidence type="ECO:0000256" key="15">
    <source>
        <dbReference type="SAM" id="Phobius"/>
    </source>
</evidence>
<keyword evidence="4" id="KW-0813">Transport</keyword>
<dbReference type="PANTHER" id="PTHR11360">
    <property type="entry name" value="MONOCARBOXYLATE TRANSPORTER"/>
    <property type="match status" value="1"/>
</dbReference>
<feature type="transmembrane region" description="Helical" evidence="15">
    <location>
        <begin position="197"/>
        <end position="218"/>
    </location>
</feature>
<feature type="domain" description="Major facilitator superfamily (MFS) profile" evidence="16">
    <location>
        <begin position="42"/>
        <end position="437"/>
    </location>
</feature>
<dbReference type="GO" id="GO:0015293">
    <property type="term" value="F:symporter activity"/>
    <property type="evidence" value="ECO:0007669"/>
    <property type="project" value="UniProtKB-KW"/>
</dbReference>
<comment type="caution">
    <text evidence="17">The sequence shown here is derived from an EMBL/GenBank/DDBJ whole genome shotgun (WGS) entry which is preliminary data.</text>
</comment>
<comment type="similarity">
    <text evidence="3">Belongs to the major facilitator superfamily. Monocarboxylate porter (TC 2.A.1.13) family.</text>
</comment>
<keyword evidence="7" id="KW-0769">Symport</keyword>
<evidence type="ECO:0000256" key="1">
    <source>
        <dbReference type="ARBA" id="ARBA00004651"/>
    </source>
</evidence>
<feature type="transmembrane region" description="Helical" evidence="15">
    <location>
        <begin position="411"/>
        <end position="432"/>
    </location>
</feature>
<accession>A0A8T3CXJ2</accession>
<proteinExistence type="inferred from homology"/>
<sequence>MSTYLCGRVGSVSCTPQPQTEMDSPRRKQPVKQVDPPDGGYGWFVLLSTFFVFGLTFGVIKAFGVFYVEIHQYFSTSATGTSWITSIAVATVHVGAPVGAALSSWWGHRAVVMLGGALSGIGMIAGSFAQNLIHLYVTVGFLSGFGYALTWTPTVTMLGRYFEQRRPMANGLASAGECVLTFLLTPFFQLLVDSYSWRGAMLILGALELNLCVCGALLQPLGAPPLRQAERGTGRGGAWRGRALQYVDYTLIADARFMVYSMFGVFAALGFFAPALFLVPYARSRGVEEYQAAALMSIAAASDLTGRVAFGWLANLQLVETIRLLTVSVTALGAVLLVCPLAASFPALAGFSVAYGLAFGATVSIHITVLAEVVGVARLGSALGFFMLIRSSGGLLGPPLAGIFIDKMSDYGTGFLMAGVALIVSAIFLLLLHQMNRKGEGTYTPGKMHAGHYKGRRGWEEEGQREVQNASEERTNGGGAWKEEGGDGADGDGHLDTEGGDRDNGGEAWEYEVGDILKMEVQPGTMEAGTEIMGSGRRKAGKETVEAESQRRKAGRGRGHSTQQLPLWGDPELTA</sequence>
<comment type="subcellular location">
    <subcellularLocation>
        <location evidence="1">Cell membrane</location>
        <topology evidence="1">Multi-pass membrane protein</topology>
    </subcellularLocation>
    <subcellularLocation>
        <location evidence="2">Golgi apparatus membrane</location>
        <topology evidence="2">Multi-pass membrane protein</topology>
    </subcellularLocation>
</comment>
<feature type="transmembrane region" description="Helical" evidence="15">
    <location>
        <begin position="322"/>
        <end position="343"/>
    </location>
</feature>
<dbReference type="GO" id="GO:0005886">
    <property type="term" value="C:plasma membrane"/>
    <property type="evidence" value="ECO:0007669"/>
    <property type="project" value="UniProtKB-SubCell"/>
</dbReference>
<keyword evidence="6 15" id="KW-0812">Transmembrane</keyword>
<name>A0A8T3CXJ2_9TELE</name>
<dbReference type="OrthoDB" id="2213137at2759"/>
<evidence type="ECO:0000259" key="16">
    <source>
        <dbReference type="PROSITE" id="PS50850"/>
    </source>
</evidence>
<dbReference type="PROSITE" id="PS50850">
    <property type="entry name" value="MFS"/>
    <property type="match status" value="1"/>
</dbReference>
<dbReference type="GO" id="GO:0000139">
    <property type="term" value="C:Golgi membrane"/>
    <property type="evidence" value="ECO:0007669"/>
    <property type="project" value="UniProtKB-SubCell"/>
</dbReference>
<dbReference type="Pfam" id="PF07690">
    <property type="entry name" value="MFS_1"/>
    <property type="match status" value="1"/>
</dbReference>
<dbReference type="GO" id="GO:0008028">
    <property type="term" value="F:monocarboxylic acid transmembrane transporter activity"/>
    <property type="evidence" value="ECO:0007669"/>
    <property type="project" value="TreeGrafter"/>
</dbReference>
<evidence type="ECO:0000256" key="7">
    <source>
        <dbReference type="ARBA" id="ARBA00022847"/>
    </source>
</evidence>
<evidence type="ECO:0000256" key="3">
    <source>
        <dbReference type="ARBA" id="ARBA00006727"/>
    </source>
</evidence>
<feature type="transmembrane region" description="Helical" evidence="15">
    <location>
        <begin position="83"/>
        <end position="103"/>
    </location>
</feature>
<dbReference type="SUPFAM" id="SSF103473">
    <property type="entry name" value="MFS general substrate transporter"/>
    <property type="match status" value="1"/>
</dbReference>
<dbReference type="AlphaFoldDB" id="A0A8T3CXJ2"/>
<feature type="compositionally biased region" description="Basic and acidic residues" evidence="14">
    <location>
        <begin position="457"/>
        <end position="505"/>
    </location>
</feature>
<dbReference type="PANTHER" id="PTHR11360:SF255">
    <property type="entry name" value="MONOCARBOXYLATE TRANSPORTER 2"/>
    <property type="match status" value="1"/>
</dbReference>
<protein>
    <recommendedName>
        <fullName evidence="12">Monocarboxylate transporter 13</fullName>
    </recommendedName>
    <alternativeName>
        <fullName evidence="13">Solute carrier family 16 member 13</fullName>
    </alternativeName>
</protein>
<dbReference type="InterPro" id="IPR011701">
    <property type="entry name" value="MFS"/>
</dbReference>
<feature type="transmembrane region" description="Helical" evidence="15">
    <location>
        <begin position="383"/>
        <end position="405"/>
    </location>
</feature>